<dbReference type="RefSeq" id="WP_209647867.1">
    <property type="nucleotide sequence ID" value="NZ_JAGINW010000001.1"/>
</dbReference>
<evidence type="ECO:0008006" key="3">
    <source>
        <dbReference type="Google" id="ProtNLM"/>
    </source>
</evidence>
<evidence type="ECO:0000313" key="1">
    <source>
        <dbReference type="EMBL" id="MBP2331252.1"/>
    </source>
</evidence>
<accession>A0ABS4U3M4</accession>
<keyword evidence="2" id="KW-1185">Reference proteome</keyword>
<sequence>MADSMPFLGDHLNTVLNPPYDCPGCQQREPMHVFRHGVRWACGHTGTLPPLVIGTNRKQATR</sequence>
<reference evidence="1 2" key="1">
    <citation type="submission" date="2021-03" db="EMBL/GenBank/DDBJ databases">
        <title>Sequencing the genomes of 1000 actinobacteria strains.</title>
        <authorList>
            <person name="Klenk H.-P."/>
        </authorList>
    </citation>
    <scope>NUCLEOTIDE SEQUENCE [LARGE SCALE GENOMIC DNA]</scope>
    <source>
        <strain evidence="1 2">DSM 46670</strain>
    </source>
</reference>
<name>A0ABS4U3M4_9PSEU</name>
<organism evidence="1 2">
    <name type="scientific">Kibdelosporangium banguiense</name>
    <dbReference type="NCBI Taxonomy" id="1365924"/>
    <lineage>
        <taxon>Bacteria</taxon>
        <taxon>Bacillati</taxon>
        <taxon>Actinomycetota</taxon>
        <taxon>Actinomycetes</taxon>
        <taxon>Pseudonocardiales</taxon>
        <taxon>Pseudonocardiaceae</taxon>
        <taxon>Kibdelosporangium</taxon>
    </lineage>
</organism>
<proteinExistence type="predicted"/>
<evidence type="ECO:0000313" key="2">
    <source>
        <dbReference type="Proteomes" id="UP001519332"/>
    </source>
</evidence>
<dbReference type="EMBL" id="JAGINW010000001">
    <property type="protein sequence ID" value="MBP2331252.1"/>
    <property type="molecule type" value="Genomic_DNA"/>
</dbReference>
<gene>
    <name evidence="1" type="ORF">JOF56_011637</name>
</gene>
<dbReference type="Proteomes" id="UP001519332">
    <property type="component" value="Unassembled WGS sequence"/>
</dbReference>
<comment type="caution">
    <text evidence="1">The sequence shown here is derived from an EMBL/GenBank/DDBJ whole genome shotgun (WGS) entry which is preliminary data.</text>
</comment>
<protein>
    <recommendedName>
        <fullName evidence="3">Transposase zinc-ribbon domain-containing protein</fullName>
    </recommendedName>
</protein>